<dbReference type="InterPro" id="IPR025645">
    <property type="entry name" value="DUF4349"/>
</dbReference>
<protein>
    <submittedName>
        <fullName evidence="5">DUF4349 domain-containing protein</fullName>
    </submittedName>
</protein>
<feature type="region of interest" description="Disordered" evidence="1">
    <location>
        <begin position="332"/>
        <end position="365"/>
    </location>
</feature>
<keyword evidence="2" id="KW-0812">Transmembrane</keyword>
<name>A0ABV5KJN1_9BACL</name>
<feature type="transmembrane region" description="Helical" evidence="2">
    <location>
        <begin position="296"/>
        <end position="322"/>
    </location>
</feature>
<dbReference type="Pfam" id="PF14257">
    <property type="entry name" value="DUF4349"/>
    <property type="match status" value="1"/>
</dbReference>
<evidence type="ECO:0000313" key="5">
    <source>
        <dbReference type="EMBL" id="MFB9325433.1"/>
    </source>
</evidence>
<gene>
    <name evidence="5" type="ORF">ACFFSY_05805</name>
</gene>
<feature type="compositionally biased region" description="Low complexity" evidence="1">
    <location>
        <begin position="52"/>
        <end position="77"/>
    </location>
</feature>
<comment type="caution">
    <text evidence="5">The sequence shown here is derived from an EMBL/GenBank/DDBJ whole genome shotgun (WGS) entry which is preliminary data.</text>
</comment>
<organism evidence="5 6">
    <name type="scientific">Paenibacillus aurantiacus</name>
    <dbReference type="NCBI Taxonomy" id="1936118"/>
    <lineage>
        <taxon>Bacteria</taxon>
        <taxon>Bacillati</taxon>
        <taxon>Bacillota</taxon>
        <taxon>Bacilli</taxon>
        <taxon>Bacillales</taxon>
        <taxon>Paenibacillaceae</taxon>
        <taxon>Paenibacillus</taxon>
    </lineage>
</organism>
<keyword evidence="6" id="KW-1185">Reference proteome</keyword>
<feature type="chain" id="PRO_5047419729" evidence="3">
    <location>
        <begin position="30"/>
        <end position="365"/>
    </location>
</feature>
<keyword evidence="3" id="KW-0732">Signal</keyword>
<evidence type="ECO:0000256" key="3">
    <source>
        <dbReference type="SAM" id="SignalP"/>
    </source>
</evidence>
<accession>A0ABV5KJN1</accession>
<dbReference type="PROSITE" id="PS51257">
    <property type="entry name" value="PROKAR_LIPOPROTEIN"/>
    <property type="match status" value="1"/>
</dbReference>
<evidence type="ECO:0000313" key="6">
    <source>
        <dbReference type="Proteomes" id="UP001589747"/>
    </source>
</evidence>
<keyword evidence="2" id="KW-0472">Membrane</keyword>
<evidence type="ECO:0000256" key="1">
    <source>
        <dbReference type="SAM" id="MobiDB-lite"/>
    </source>
</evidence>
<evidence type="ECO:0000259" key="4">
    <source>
        <dbReference type="Pfam" id="PF14257"/>
    </source>
</evidence>
<proteinExistence type="predicted"/>
<keyword evidence="2" id="KW-1133">Transmembrane helix</keyword>
<feature type="compositionally biased region" description="Gly residues" evidence="1">
    <location>
        <begin position="78"/>
        <end position="90"/>
    </location>
</feature>
<dbReference type="Proteomes" id="UP001589747">
    <property type="component" value="Unassembled WGS sequence"/>
</dbReference>
<dbReference type="EMBL" id="JBHMDO010000010">
    <property type="protein sequence ID" value="MFB9325433.1"/>
    <property type="molecule type" value="Genomic_DNA"/>
</dbReference>
<reference evidence="5 6" key="1">
    <citation type="submission" date="2024-09" db="EMBL/GenBank/DDBJ databases">
        <authorList>
            <person name="Sun Q."/>
            <person name="Mori K."/>
        </authorList>
    </citation>
    <scope>NUCLEOTIDE SEQUENCE [LARGE SCALE GENOMIC DNA]</scope>
    <source>
        <strain evidence="5 6">TISTR 2452</strain>
    </source>
</reference>
<dbReference type="RefSeq" id="WP_377491240.1">
    <property type="nucleotide sequence ID" value="NZ_JBHMDO010000010.1"/>
</dbReference>
<feature type="region of interest" description="Disordered" evidence="1">
    <location>
        <begin position="52"/>
        <end position="90"/>
    </location>
</feature>
<evidence type="ECO:0000256" key="2">
    <source>
        <dbReference type="SAM" id="Phobius"/>
    </source>
</evidence>
<feature type="domain" description="DUF4349" evidence="4">
    <location>
        <begin position="105"/>
        <end position="316"/>
    </location>
</feature>
<feature type="signal peptide" evidence="3">
    <location>
        <begin position="1"/>
        <end position="29"/>
    </location>
</feature>
<sequence length="365" mass="38756">MRKRKWLTAMGYTGLLMLLMAFASGCSSANNSDSGNSAKAVANAPMNAAAGSEAESPAAMEGAADQTAATQSASTDAGSGGGEASAGGQAGSSLGAIADSDGFNRKIVYRGNVSMEVEDYKAAQQSVTGAIANSGGYILQFTDQQTSSELGGTYTIKVPANGFMSFLAGIEKLPHLAFEKSMEGTDVTEEYVDLESRLKARGVVEARLLAFMEKAESATALLQFSKELGEVQTEIERIKGRMRYLDQNVAYSTIELRIYQKSAEPIRTLSEEKKFGARIAGAWSGSLSFLAEAAQVIVIVLTAILPVAVVLGIIAVPAYAVYRRKRKHAIREPREEGIPASVGLPAEQMESPQSVADQERDRVDE</sequence>